<accession>A0A0K2V239</accession>
<protein>
    <submittedName>
        <fullName evidence="1">Uncharacterized protein</fullName>
    </submittedName>
</protein>
<reference evidence="1" key="1">
    <citation type="submission" date="2014-05" db="EMBL/GenBank/DDBJ databases">
        <authorList>
            <person name="Chronopoulou M."/>
        </authorList>
    </citation>
    <scope>NUCLEOTIDE SEQUENCE</scope>
    <source>
        <tissue evidence="1">Whole organism</tissue>
    </source>
</reference>
<name>A0A0K2V239_LEPSM</name>
<dbReference type="EMBL" id="HACA01026871">
    <property type="protein sequence ID" value="CDW44232.1"/>
    <property type="molecule type" value="Transcribed_RNA"/>
</dbReference>
<proteinExistence type="predicted"/>
<evidence type="ECO:0000313" key="1">
    <source>
        <dbReference type="EMBL" id="CDW44232.1"/>
    </source>
</evidence>
<organism evidence="1">
    <name type="scientific">Lepeophtheirus salmonis</name>
    <name type="common">Salmon louse</name>
    <name type="synonym">Caligus salmonis</name>
    <dbReference type="NCBI Taxonomy" id="72036"/>
    <lineage>
        <taxon>Eukaryota</taxon>
        <taxon>Metazoa</taxon>
        <taxon>Ecdysozoa</taxon>
        <taxon>Arthropoda</taxon>
        <taxon>Crustacea</taxon>
        <taxon>Multicrustacea</taxon>
        <taxon>Hexanauplia</taxon>
        <taxon>Copepoda</taxon>
        <taxon>Siphonostomatoida</taxon>
        <taxon>Caligidae</taxon>
        <taxon>Lepeophtheirus</taxon>
    </lineage>
</organism>
<sequence length="11" mass="1303">MELIPNRTEIS</sequence>